<name>A0A7W6NX65_9SPHN</name>
<keyword evidence="3" id="KW-1185">Reference proteome</keyword>
<protein>
    <submittedName>
        <fullName evidence="2">Uncharacterized protein</fullName>
    </submittedName>
</protein>
<keyword evidence="1" id="KW-1133">Transmembrane helix</keyword>
<dbReference type="Proteomes" id="UP000557392">
    <property type="component" value="Unassembled WGS sequence"/>
</dbReference>
<comment type="caution">
    <text evidence="2">The sequence shown here is derived from an EMBL/GenBank/DDBJ whole genome shotgun (WGS) entry which is preliminary data.</text>
</comment>
<accession>A0A7W6NX65</accession>
<evidence type="ECO:0000313" key="2">
    <source>
        <dbReference type="EMBL" id="MBB4098376.1"/>
    </source>
</evidence>
<organism evidence="2 3">
    <name type="scientific">Sphingomonas kyeonggiensis</name>
    <dbReference type="NCBI Taxonomy" id="1268553"/>
    <lineage>
        <taxon>Bacteria</taxon>
        <taxon>Pseudomonadati</taxon>
        <taxon>Pseudomonadota</taxon>
        <taxon>Alphaproteobacteria</taxon>
        <taxon>Sphingomonadales</taxon>
        <taxon>Sphingomonadaceae</taxon>
        <taxon>Sphingomonas</taxon>
    </lineage>
</organism>
<evidence type="ECO:0000256" key="1">
    <source>
        <dbReference type="SAM" id="Phobius"/>
    </source>
</evidence>
<sequence>MLPHKFAVTGAIFICTLLFSGILFGHHIYLDDALGVHRTLREACTALWAVLIPLWFTFETQSYAPDASEPQALRSFIGNQKAGQLVTVGLGLVVAALLGFNPNSDSSKLGENGATSIINTSPAR</sequence>
<dbReference type="AlphaFoldDB" id="A0A7W6NX65"/>
<dbReference type="RefSeq" id="WP_183997125.1">
    <property type="nucleotide sequence ID" value="NZ_JACIEH010000002.1"/>
</dbReference>
<dbReference type="EMBL" id="JACIEH010000002">
    <property type="protein sequence ID" value="MBB4098376.1"/>
    <property type="molecule type" value="Genomic_DNA"/>
</dbReference>
<evidence type="ECO:0000313" key="3">
    <source>
        <dbReference type="Proteomes" id="UP000557392"/>
    </source>
</evidence>
<gene>
    <name evidence="2" type="ORF">GGR46_001940</name>
</gene>
<keyword evidence="1" id="KW-0472">Membrane</keyword>
<feature type="transmembrane region" description="Helical" evidence="1">
    <location>
        <begin position="6"/>
        <end position="28"/>
    </location>
</feature>
<reference evidence="2 3" key="1">
    <citation type="submission" date="2020-08" db="EMBL/GenBank/DDBJ databases">
        <title>Genomic Encyclopedia of Type Strains, Phase IV (KMG-IV): sequencing the most valuable type-strain genomes for metagenomic binning, comparative biology and taxonomic classification.</title>
        <authorList>
            <person name="Goeker M."/>
        </authorList>
    </citation>
    <scope>NUCLEOTIDE SEQUENCE [LARGE SCALE GENOMIC DNA]</scope>
    <source>
        <strain evidence="2 3">DSM 101806</strain>
    </source>
</reference>
<proteinExistence type="predicted"/>
<keyword evidence="1" id="KW-0812">Transmembrane</keyword>
<feature type="transmembrane region" description="Helical" evidence="1">
    <location>
        <begin position="82"/>
        <end position="100"/>
    </location>
</feature>